<protein>
    <submittedName>
        <fullName evidence="1">Uncharacterized protein</fullName>
    </submittedName>
</protein>
<sequence>MLNRMKDSVDTQLRDQHAEFRKDRSCTDQIATLRIIVEQPIQWNSSLYINFMDYEKALDSVDRKTLWRLLRHYGVPEKTVNIIRNSYDGLNCKIVHDRQLTDSFDVKTDARQGCLHSTTRYKCLPLVVCAKYFGSVGKTLLTTTYCGIEQTRFERRKKSGGSAGSG</sequence>
<keyword evidence="2" id="KW-1185">Reference proteome</keyword>
<proteinExistence type="predicted"/>
<evidence type="ECO:0000313" key="2">
    <source>
        <dbReference type="Proteomes" id="UP000277204"/>
    </source>
</evidence>
<accession>A0A183MUT9</accession>
<organism evidence="1 2">
    <name type="scientific">Schistosoma margrebowiei</name>
    <dbReference type="NCBI Taxonomy" id="48269"/>
    <lineage>
        <taxon>Eukaryota</taxon>
        <taxon>Metazoa</taxon>
        <taxon>Spiralia</taxon>
        <taxon>Lophotrochozoa</taxon>
        <taxon>Platyhelminthes</taxon>
        <taxon>Trematoda</taxon>
        <taxon>Digenea</taxon>
        <taxon>Strigeidida</taxon>
        <taxon>Schistosomatoidea</taxon>
        <taxon>Schistosomatidae</taxon>
        <taxon>Schistosoma</taxon>
    </lineage>
</organism>
<dbReference type="EMBL" id="UZAI01018086">
    <property type="protein sequence ID" value="VDP33040.1"/>
    <property type="molecule type" value="Genomic_DNA"/>
</dbReference>
<reference evidence="1 2" key="1">
    <citation type="submission" date="2018-11" db="EMBL/GenBank/DDBJ databases">
        <authorList>
            <consortium name="Pathogen Informatics"/>
        </authorList>
    </citation>
    <scope>NUCLEOTIDE SEQUENCE [LARGE SCALE GENOMIC DNA]</scope>
    <source>
        <strain evidence="1 2">Zambia</strain>
    </source>
</reference>
<evidence type="ECO:0000313" key="1">
    <source>
        <dbReference type="EMBL" id="VDP33040.1"/>
    </source>
</evidence>
<dbReference type="PANTHER" id="PTHR47027">
    <property type="entry name" value="REVERSE TRANSCRIPTASE DOMAIN-CONTAINING PROTEIN"/>
    <property type="match status" value="1"/>
</dbReference>
<name>A0A183MUT9_9TREM</name>
<dbReference type="PANTHER" id="PTHR47027:SF25">
    <property type="entry name" value="REVERSE TRANSCRIPTASE DOMAIN-CONTAINING PROTEIN"/>
    <property type="match status" value="1"/>
</dbReference>
<dbReference type="Proteomes" id="UP000277204">
    <property type="component" value="Unassembled WGS sequence"/>
</dbReference>
<dbReference type="AlphaFoldDB" id="A0A183MUT9"/>
<gene>
    <name evidence="1" type="ORF">SMRZ_LOCUS19814</name>
</gene>